<dbReference type="SUPFAM" id="SSF53822">
    <property type="entry name" value="Periplasmic binding protein-like I"/>
    <property type="match status" value="1"/>
</dbReference>
<gene>
    <name evidence="1" type="ORF">H9Q81_04760</name>
</gene>
<dbReference type="InterPro" id="IPR028082">
    <property type="entry name" value="Peripla_BP_I"/>
</dbReference>
<keyword evidence="2" id="KW-1185">Reference proteome</keyword>
<name>A0A7G9GZ95_9FUSO</name>
<proteinExistence type="predicted"/>
<dbReference type="PANTHER" id="PTHR35271">
    <property type="entry name" value="ABC TRANSPORTER, SUBSTRATE-BINDING LIPOPROTEIN-RELATED"/>
    <property type="match status" value="1"/>
</dbReference>
<dbReference type="PANTHER" id="PTHR35271:SF1">
    <property type="entry name" value="ABC TRANSPORTER, SUBSTRATE-BINDING LIPOPROTEIN"/>
    <property type="match status" value="1"/>
</dbReference>
<dbReference type="Proteomes" id="UP000515913">
    <property type="component" value="Chromosome"/>
</dbReference>
<dbReference type="Gene3D" id="3.40.50.2300">
    <property type="match status" value="2"/>
</dbReference>
<protein>
    <submittedName>
        <fullName evidence="1">ABC transporter substrate-binding protein</fullName>
    </submittedName>
</protein>
<dbReference type="RefSeq" id="WP_101473867.1">
    <property type="nucleotide sequence ID" value="NZ_CP060637.1"/>
</dbReference>
<evidence type="ECO:0000313" key="1">
    <source>
        <dbReference type="EMBL" id="QNM16127.1"/>
    </source>
</evidence>
<dbReference type="Pfam" id="PF04392">
    <property type="entry name" value="ABC_sub_bind"/>
    <property type="match status" value="1"/>
</dbReference>
<dbReference type="InterPro" id="IPR007487">
    <property type="entry name" value="ABC_transpt-TYRBP-like"/>
</dbReference>
<reference evidence="1 2" key="1">
    <citation type="submission" date="2020-08" db="EMBL/GenBank/DDBJ databases">
        <authorList>
            <person name="Liu C."/>
            <person name="Sun Q."/>
        </authorList>
    </citation>
    <scope>NUCLEOTIDE SEQUENCE [LARGE SCALE GENOMIC DNA]</scope>
    <source>
        <strain evidence="1 2">NSJ-57</strain>
    </source>
</reference>
<organism evidence="1 2">
    <name type="scientific">Fusobacterium hominis</name>
    <dbReference type="NCBI Taxonomy" id="2764326"/>
    <lineage>
        <taxon>Bacteria</taxon>
        <taxon>Fusobacteriati</taxon>
        <taxon>Fusobacteriota</taxon>
        <taxon>Fusobacteriia</taxon>
        <taxon>Fusobacteriales</taxon>
        <taxon>Fusobacteriaceae</taxon>
        <taxon>Fusobacterium</taxon>
    </lineage>
</organism>
<evidence type="ECO:0000313" key="2">
    <source>
        <dbReference type="Proteomes" id="UP000515913"/>
    </source>
</evidence>
<dbReference type="KEGG" id="fho:H9Q81_04760"/>
<sequence>MKISRIVRTVAKGFIVGVLGIGLVSTNIKAQEKKVVIGISQFAEHPALDAVRKGFEDELKNQGINADIIYKNAQADTGVAGLIAQKFVSDKVDLIFAIATISAQTAKQATKDIPILFSAVTDPVYSQLVDSMENVGGNITGTTDATPMDKQLALFKELNPNIKKIGIIYNTSESNSEIQIDQAKKEAQKLGLEIVPVGVNNINDIPQAMSSLSKKSDAFYGITDNIVASSIGLISKTVNKQNMLSIGAEEAHVKGGMLMTNGLSYYELGKQTGLMAKKILVDGIKPQDIPVESSKVTKKVVNEKIMNKLKIEKNNSAFEGAEFIK</sequence>
<accession>A0A7G9GZ95</accession>
<dbReference type="CDD" id="cd06325">
    <property type="entry name" value="PBP1_ABC_unchar_transporter"/>
    <property type="match status" value="1"/>
</dbReference>
<dbReference type="AlphaFoldDB" id="A0A7G9GZ95"/>
<dbReference type="EMBL" id="CP060637">
    <property type="protein sequence ID" value="QNM16127.1"/>
    <property type="molecule type" value="Genomic_DNA"/>
</dbReference>